<evidence type="ECO:0008006" key="4">
    <source>
        <dbReference type="Google" id="ProtNLM"/>
    </source>
</evidence>
<organism evidence="2 3">
    <name type="scientific">Bacillus anthracis</name>
    <name type="common">anthrax bacterium</name>
    <dbReference type="NCBI Taxonomy" id="1392"/>
    <lineage>
        <taxon>Bacteria</taxon>
        <taxon>Bacillati</taxon>
        <taxon>Bacillota</taxon>
        <taxon>Bacilli</taxon>
        <taxon>Bacillales</taxon>
        <taxon>Bacillaceae</taxon>
        <taxon>Bacillus</taxon>
        <taxon>Bacillus cereus group</taxon>
    </lineage>
</organism>
<gene>
    <name evidence="2" type="ORF">ABW01_12920</name>
</gene>
<evidence type="ECO:0000256" key="1">
    <source>
        <dbReference type="SAM" id="Phobius"/>
    </source>
</evidence>
<feature type="transmembrane region" description="Helical" evidence="1">
    <location>
        <begin position="77"/>
        <end position="97"/>
    </location>
</feature>
<keyword evidence="1" id="KW-0472">Membrane</keyword>
<dbReference type="PANTHER" id="PTHR41282:SF1">
    <property type="entry name" value="CONSERVED TRANSMEMBRANE PROTEIN-RELATED"/>
    <property type="match status" value="1"/>
</dbReference>
<dbReference type="PANTHER" id="PTHR41282">
    <property type="entry name" value="CONSERVED TRANSMEMBRANE PROTEIN-RELATED"/>
    <property type="match status" value="1"/>
</dbReference>
<accession>A0A0J1HXN1</accession>
<dbReference type="Pfam" id="PF12811">
    <property type="entry name" value="BaxI_1"/>
    <property type="match status" value="1"/>
</dbReference>
<dbReference type="Proteomes" id="UP000035904">
    <property type="component" value="Unassembled WGS sequence"/>
</dbReference>
<feature type="transmembrane region" description="Helical" evidence="1">
    <location>
        <begin position="208"/>
        <end position="229"/>
    </location>
</feature>
<dbReference type="AlphaFoldDB" id="A0A0J1HXN1"/>
<dbReference type="InterPro" id="IPR010539">
    <property type="entry name" value="BaxI_1-like"/>
</dbReference>
<feature type="transmembrane region" description="Helical" evidence="1">
    <location>
        <begin position="22"/>
        <end position="41"/>
    </location>
</feature>
<feature type="transmembrane region" description="Helical" evidence="1">
    <location>
        <begin position="104"/>
        <end position="125"/>
    </location>
</feature>
<feature type="transmembrane region" description="Helical" evidence="1">
    <location>
        <begin position="137"/>
        <end position="158"/>
    </location>
</feature>
<dbReference type="PATRIC" id="fig|1392.242.peg.5604"/>
<dbReference type="EMBL" id="LDPG01000007">
    <property type="protein sequence ID" value="KLV18462.1"/>
    <property type="molecule type" value="Genomic_DNA"/>
</dbReference>
<comment type="caution">
    <text evidence="2">The sequence shown here is derived from an EMBL/GenBank/DDBJ whole genome shotgun (WGS) entry which is preliminary data.</text>
</comment>
<sequence>MFRSNSLFNAYSYDKKMTVNSTMFKTSILLILFMSTAVFSFTHFPMIIFNTKLYIGLGVSGFLLSLITGFFPKMAPFTAPTFAIIEGVFVGTISSYYSTLLDNIIFIAATGTIAIMLSMAFLYWARIINVTQRFVSTLSTVTFGIMIFYLLIWVLQLFGISLPYLHEANPLTLGISILIVIVASLSFLADFHNIEYMVEHNLPKYMEWYGAFSILVTIIWLYLELLRLIRIIVGMVTGK</sequence>
<protein>
    <recommendedName>
        <fullName evidence="4">Bax inhibitor-1/YccA family protein</fullName>
    </recommendedName>
</protein>
<proteinExistence type="predicted"/>
<evidence type="ECO:0000313" key="2">
    <source>
        <dbReference type="EMBL" id="KLV18462.1"/>
    </source>
</evidence>
<keyword evidence="1" id="KW-1133">Transmembrane helix</keyword>
<evidence type="ECO:0000313" key="3">
    <source>
        <dbReference type="Proteomes" id="UP000035904"/>
    </source>
</evidence>
<feature type="transmembrane region" description="Helical" evidence="1">
    <location>
        <begin position="53"/>
        <end position="71"/>
    </location>
</feature>
<keyword evidence="1" id="KW-0812">Transmembrane</keyword>
<feature type="transmembrane region" description="Helical" evidence="1">
    <location>
        <begin position="170"/>
        <end position="188"/>
    </location>
</feature>
<reference evidence="2 3" key="1">
    <citation type="submission" date="2015-05" db="EMBL/GenBank/DDBJ databases">
        <title>Whole genome sequence and identification of bacterial endophytes from Costus igneus.</title>
        <authorList>
            <person name="Lee Y.P."/>
            <person name="Gan H.M."/>
            <person name="Eng W."/>
            <person name="Wheatley M.S."/>
            <person name="Caraballo A."/>
            <person name="Polter S."/>
            <person name="Savka M.A."/>
            <person name="Hudson A.O."/>
        </authorList>
    </citation>
    <scope>NUCLEOTIDE SEQUENCE [LARGE SCALE GENOMIC DNA]</scope>
    <source>
        <strain evidence="2 3">RIT375</strain>
    </source>
</reference>
<name>A0A0J1HXN1_BACAN</name>